<evidence type="ECO:0000256" key="1">
    <source>
        <dbReference type="ARBA" id="ARBA00008635"/>
    </source>
</evidence>
<dbReference type="OrthoDB" id="9811413at2"/>
<organism evidence="5 6">
    <name type="scientific">Phaeodactylibacter xiamenensis</name>
    <dbReference type="NCBI Taxonomy" id="1524460"/>
    <lineage>
        <taxon>Bacteria</taxon>
        <taxon>Pseudomonadati</taxon>
        <taxon>Bacteroidota</taxon>
        <taxon>Saprospiria</taxon>
        <taxon>Saprospirales</taxon>
        <taxon>Haliscomenobacteraceae</taxon>
        <taxon>Phaeodactylibacter</taxon>
    </lineage>
</organism>
<dbReference type="Proteomes" id="UP000029736">
    <property type="component" value="Unassembled WGS sequence"/>
</dbReference>
<protein>
    <recommendedName>
        <fullName evidence="7">Damage-inducible protein DinB</fullName>
    </recommendedName>
</protein>
<dbReference type="SUPFAM" id="SSF109854">
    <property type="entry name" value="DinB/YfiT-like putative metalloenzymes"/>
    <property type="match status" value="1"/>
</dbReference>
<evidence type="ECO:0008006" key="7">
    <source>
        <dbReference type="Google" id="ProtNLM"/>
    </source>
</evidence>
<keyword evidence="2 3" id="KW-0479">Metal-binding</keyword>
<evidence type="ECO:0000256" key="4">
    <source>
        <dbReference type="SAM" id="MobiDB-lite"/>
    </source>
</evidence>
<evidence type="ECO:0000256" key="3">
    <source>
        <dbReference type="PIRSR" id="PIRSR607837-1"/>
    </source>
</evidence>
<evidence type="ECO:0000256" key="2">
    <source>
        <dbReference type="ARBA" id="ARBA00022723"/>
    </source>
</evidence>
<feature type="binding site" evidence="3">
    <location>
        <position position="177"/>
    </location>
    <ligand>
        <name>a divalent metal cation</name>
        <dbReference type="ChEBI" id="CHEBI:60240"/>
    </ligand>
</feature>
<evidence type="ECO:0000313" key="5">
    <source>
        <dbReference type="EMBL" id="KGE88580.1"/>
    </source>
</evidence>
<name>A0A098S8Y7_9BACT</name>
<proteinExistence type="inferred from homology"/>
<dbReference type="Gene3D" id="1.20.120.450">
    <property type="entry name" value="dinb family like domain"/>
    <property type="match status" value="1"/>
</dbReference>
<gene>
    <name evidence="5" type="ORF">IX84_07830</name>
</gene>
<dbReference type="Pfam" id="PF05163">
    <property type="entry name" value="DinB"/>
    <property type="match status" value="1"/>
</dbReference>
<dbReference type="EMBL" id="JPOS01000018">
    <property type="protein sequence ID" value="KGE88580.1"/>
    <property type="molecule type" value="Genomic_DNA"/>
</dbReference>
<reference evidence="5 6" key="1">
    <citation type="journal article" date="2014" name="Int. J. Syst. Evol. Microbiol.">
        <title>Phaeodactylibacter xiamenensis gen. nov., sp. nov., a member of the family Saprospiraceae isolated from the marine alga Phaeodactylum tricornutum.</title>
        <authorList>
            <person name="Chen Z.Jr."/>
            <person name="Lei X."/>
            <person name="Lai Q."/>
            <person name="Li Y."/>
            <person name="Zhang B."/>
            <person name="Zhang J."/>
            <person name="Zhang H."/>
            <person name="Yang L."/>
            <person name="Zheng W."/>
            <person name="Tian Y."/>
            <person name="Yu Z."/>
            <person name="Xu H.Jr."/>
            <person name="Zheng T."/>
        </authorList>
    </citation>
    <scope>NUCLEOTIDE SEQUENCE [LARGE SCALE GENOMIC DNA]</scope>
    <source>
        <strain evidence="5 6">KD52</strain>
    </source>
</reference>
<sequence length="207" mass="23805">MLLHIMLGFQALLTMAVLPNERITGEDMKNNTRTHTQPAEPTGDDLTTMMRRYTAYNHWANQQLAEWLRTASEEDLHREIESSFSSLQETVLHIWSAEHLWLQIVKDESAENNPAKHFNGSKEDLLKGWLQASENFNNHVQTMSLEDLQAKRPKSRGEGYTVIADMIHHCMNHSTYHRGQLITMGRQARLGSPPRTDFIYYVGLSGE</sequence>
<dbReference type="PANTHER" id="PTHR37302:SF3">
    <property type="entry name" value="DAMAGE-INDUCIBLE PROTEIN DINB"/>
    <property type="match status" value="1"/>
</dbReference>
<keyword evidence="6" id="KW-1185">Reference proteome</keyword>
<comment type="caution">
    <text evidence="5">The sequence shown here is derived from an EMBL/GenBank/DDBJ whole genome shotgun (WGS) entry which is preliminary data.</text>
</comment>
<dbReference type="PANTHER" id="PTHR37302">
    <property type="entry name" value="SLR1116 PROTEIN"/>
    <property type="match status" value="1"/>
</dbReference>
<accession>A0A098S8Y7</accession>
<comment type="similarity">
    <text evidence="1">Belongs to the DinB family.</text>
</comment>
<dbReference type="STRING" id="1524460.IX84_07830"/>
<dbReference type="RefSeq" id="WP_044218234.1">
    <property type="nucleotide sequence ID" value="NZ_JBKAGJ010000006.1"/>
</dbReference>
<dbReference type="AlphaFoldDB" id="A0A098S8Y7"/>
<feature type="region of interest" description="Disordered" evidence="4">
    <location>
        <begin position="24"/>
        <end position="43"/>
    </location>
</feature>
<feature type="binding site" evidence="3">
    <location>
        <position position="93"/>
    </location>
    <ligand>
        <name>a divalent metal cation</name>
        <dbReference type="ChEBI" id="CHEBI:60240"/>
    </ligand>
</feature>
<dbReference type="InterPro" id="IPR034660">
    <property type="entry name" value="DinB/YfiT-like"/>
</dbReference>
<dbReference type="InterPro" id="IPR007837">
    <property type="entry name" value="DinB"/>
</dbReference>
<dbReference type="GO" id="GO:0046872">
    <property type="term" value="F:metal ion binding"/>
    <property type="evidence" value="ECO:0007669"/>
    <property type="project" value="UniProtKB-KW"/>
</dbReference>
<feature type="binding site" evidence="3">
    <location>
        <position position="173"/>
    </location>
    <ligand>
        <name>a divalent metal cation</name>
        <dbReference type="ChEBI" id="CHEBI:60240"/>
    </ligand>
</feature>
<evidence type="ECO:0000313" key="6">
    <source>
        <dbReference type="Proteomes" id="UP000029736"/>
    </source>
</evidence>